<keyword evidence="5 13" id="KW-0597">Phosphoprotein</keyword>
<comment type="subcellular location">
    <subcellularLocation>
        <location evidence="2">Cell membrane</location>
        <topology evidence="2">Multi-pass membrane protein</topology>
    </subcellularLocation>
</comment>
<feature type="modified residue" description="4-aspartylphosphate" evidence="13">
    <location>
        <position position="376"/>
    </location>
</feature>
<name>A0ABU7IT20_9FLAO</name>
<evidence type="ECO:0000256" key="6">
    <source>
        <dbReference type="ARBA" id="ARBA00022692"/>
    </source>
</evidence>
<evidence type="ECO:0000256" key="3">
    <source>
        <dbReference type="ARBA" id="ARBA00012438"/>
    </source>
</evidence>
<dbReference type="EMBL" id="JAZDDG010000003">
    <property type="protein sequence ID" value="MEE1975926.1"/>
    <property type="molecule type" value="Genomic_DNA"/>
</dbReference>
<keyword evidence="10" id="KW-0902">Two-component regulatory system</keyword>
<dbReference type="PROSITE" id="PS50109">
    <property type="entry name" value="HIS_KIN"/>
    <property type="match status" value="1"/>
</dbReference>
<dbReference type="SMART" id="SM00387">
    <property type="entry name" value="HATPase_c"/>
    <property type="match status" value="1"/>
</dbReference>
<evidence type="ECO:0000256" key="11">
    <source>
        <dbReference type="ARBA" id="ARBA00023136"/>
    </source>
</evidence>
<dbReference type="PROSITE" id="PS50894">
    <property type="entry name" value="HPT"/>
    <property type="match status" value="1"/>
</dbReference>
<dbReference type="SUPFAM" id="SSF47226">
    <property type="entry name" value="Histidine-containing phosphotransfer domain, HPT domain"/>
    <property type="match status" value="1"/>
</dbReference>
<dbReference type="Pfam" id="PF00072">
    <property type="entry name" value="Response_reg"/>
    <property type="match status" value="1"/>
</dbReference>
<dbReference type="SUPFAM" id="SSF55874">
    <property type="entry name" value="ATPase domain of HSP90 chaperone/DNA topoisomerase II/histidine kinase"/>
    <property type="match status" value="1"/>
</dbReference>
<keyword evidence="11" id="KW-0472">Membrane</keyword>
<keyword evidence="18" id="KW-1185">Reference proteome</keyword>
<dbReference type="Proteomes" id="UP001356308">
    <property type="component" value="Unassembled WGS sequence"/>
</dbReference>
<keyword evidence="7" id="KW-0547">Nucleotide-binding</keyword>
<evidence type="ECO:0000256" key="10">
    <source>
        <dbReference type="ARBA" id="ARBA00023012"/>
    </source>
</evidence>
<feature type="modified residue" description="Phosphohistidine" evidence="12">
    <location>
        <position position="520"/>
    </location>
</feature>
<evidence type="ECO:0000256" key="8">
    <source>
        <dbReference type="ARBA" id="ARBA00022840"/>
    </source>
</evidence>
<keyword evidence="4" id="KW-1003">Cell membrane</keyword>
<dbReference type="EC" id="2.7.13.3" evidence="3"/>
<evidence type="ECO:0000313" key="18">
    <source>
        <dbReference type="Proteomes" id="UP001356308"/>
    </source>
</evidence>
<feature type="domain" description="HPt" evidence="16">
    <location>
        <begin position="481"/>
        <end position="578"/>
    </location>
</feature>
<dbReference type="RefSeq" id="WP_272650744.1">
    <property type="nucleotide sequence ID" value="NZ_JAZDDG010000003.1"/>
</dbReference>
<dbReference type="Gene3D" id="1.10.287.130">
    <property type="match status" value="1"/>
</dbReference>
<evidence type="ECO:0000259" key="14">
    <source>
        <dbReference type="PROSITE" id="PS50109"/>
    </source>
</evidence>
<comment type="catalytic activity">
    <reaction evidence="1">
        <text>ATP + protein L-histidine = ADP + protein N-phospho-L-histidine.</text>
        <dbReference type="EC" id="2.7.13.3"/>
    </reaction>
</comment>
<dbReference type="PANTHER" id="PTHR45339:SF1">
    <property type="entry name" value="HYBRID SIGNAL TRANSDUCTION HISTIDINE KINASE J"/>
    <property type="match status" value="1"/>
</dbReference>
<feature type="domain" description="Response regulatory" evidence="15">
    <location>
        <begin position="327"/>
        <end position="443"/>
    </location>
</feature>
<dbReference type="InterPro" id="IPR003661">
    <property type="entry name" value="HisK_dim/P_dom"/>
</dbReference>
<evidence type="ECO:0000259" key="15">
    <source>
        <dbReference type="PROSITE" id="PS50110"/>
    </source>
</evidence>
<keyword evidence="6" id="KW-0812">Transmembrane</keyword>
<gene>
    <name evidence="17" type="ORF">V1I91_07580</name>
</gene>
<dbReference type="Pfam" id="PF02518">
    <property type="entry name" value="HATPase_c"/>
    <property type="match status" value="1"/>
</dbReference>
<dbReference type="InterPro" id="IPR004358">
    <property type="entry name" value="Sig_transdc_His_kin-like_C"/>
</dbReference>
<feature type="domain" description="Histidine kinase" evidence="14">
    <location>
        <begin position="79"/>
        <end position="300"/>
    </location>
</feature>
<dbReference type="SMART" id="SM00448">
    <property type="entry name" value="REC"/>
    <property type="match status" value="1"/>
</dbReference>
<dbReference type="GO" id="GO:0005524">
    <property type="term" value="F:ATP binding"/>
    <property type="evidence" value="ECO:0007669"/>
    <property type="project" value="UniProtKB-KW"/>
</dbReference>
<dbReference type="InterPro" id="IPR036890">
    <property type="entry name" value="HATPase_C_sf"/>
</dbReference>
<organism evidence="17 18">
    <name type="scientific">Maribacter cobaltidurans</name>
    <dbReference type="NCBI Taxonomy" id="1178778"/>
    <lineage>
        <taxon>Bacteria</taxon>
        <taxon>Pseudomonadati</taxon>
        <taxon>Bacteroidota</taxon>
        <taxon>Flavobacteriia</taxon>
        <taxon>Flavobacteriales</taxon>
        <taxon>Flavobacteriaceae</taxon>
        <taxon>Maribacter</taxon>
    </lineage>
</organism>
<dbReference type="InterPro" id="IPR001789">
    <property type="entry name" value="Sig_transdc_resp-reg_receiver"/>
</dbReference>
<keyword evidence="9" id="KW-1133">Transmembrane helix</keyword>
<dbReference type="InterPro" id="IPR003594">
    <property type="entry name" value="HATPase_dom"/>
</dbReference>
<evidence type="ECO:0000256" key="1">
    <source>
        <dbReference type="ARBA" id="ARBA00000085"/>
    </source>
</evidence>
<evidence type="ECO:0000256" key="12">
    <source>
        <dbReference type="PROSITE-ProRule" id="PRU00110"/>
    </source>
</evidence>
<dbReference type="SUPFAM" id="SSF52172">
    <property type="entry name" value="CheY-like"/>
    <property type="match status" value="1"/>
</dbReference>
<accession>A0ABU7IT20</accession>
<dbReference type="CDD" id="cd17546">
    <property type="entry name" value="REC_hyHK_CKI1_RcsC-like"/>
    <property type="match status" value="1"/>
</dbReference>
<comment type="caution">
    <text evidence="17">The sequence shown here is derived from an EMBL/GenBank/DDBJ whole genome shotgun (WGS) entry which is preliminary data.</text>
</comment>
<sequence>MKTQDLLSQLNHLESTISKFSFESLSADEATSLKDSFEEFKCHLEQKIFQEGSGNSASSSKTFNKSDTPANQETKFIAHISHEIRTPLNGIIGFTNLLKEDNLSQSQSKKVNAIEMASNNLLEIINEVLEYSKISSGMEEFMEVDFNFRSLINDVIFLCQTLLIDRKIDLQVKIDDKIPNTLIGDPSKLSQILLNLLGNSVKFVEKGFIHLEINAINSNNGDYNLEFTIKDSGIGMSQDQIDRVFQYFKQGDQYTSSKYGGTGLGLCIVKELVEKQGGQISAESKIGAGSTFNFKIPYKKGVSKNIPNNTLSTISAQKGKELLLGTKILVFEDNIMNQHLIKEQLDKWGCKVYVTSNSDKGMGILKTQTIDLILMDLKMPGMNGFQISNLIREDKQINQVPIVAISADFTAQDEENCVASGINDFLLKPYTLDELLRKVIRAKKETSLSSESKVLLGKEMISGNPKKTVDIDGVLNDCCGDISVLEELIRLFKQNVYEFIGSVKINLKQKNLKEIGFAAHKLKAGLKMLKLDDLVQMMVDMQGSCEKEEETKIQSLFQDFLRIYPDYEKEIDKAFTQVSKEK</sequence>
<dbReference type="PRINTS" id="PR00344">
    <property type="entry name" value="BCTRLSENSOR"/>
</dbReference>
<dbReference type="InterPro" id="IPR036097">
    <property type="entry name" value="HisK_dim/P_sf"/>
</dbReference>
<protein>
    <recommendedName>
        <fullName evidence="3">histidine kinase</fullName>
        <ecNumber evidence="3">2.7.13.3</ecNumber>
    </recommendedName>
</protein>
<dbReference type="InterPro" id="IPR008207">
    <property type="entry name" value="Sig_transdc_His_kin_Hpt_dom"/>
</dbReference>
<evidence type="ECO:0000259" key="16">
    <source>
        <dbReference type="PROSITE" id="PS50894"/>
    </source>
</evidence>
<dbReference type="Pfam" id="PF00512">
    <property type="entry name" value="HisKA"/>
    <property type="match status" value="1"/>
</dbReference>
<dbReference type="CDD" id="cd16922">
    <property type="entry name" value="HATPase_EvgS-ArcB-TorS-like"/>
    <property type="match status" value="1"/>
</dbReference>
<reference evidence="17 18" key="1">
    <citation type="submission" date="2024-01" db="EMBL/GenBank/DDBJ databases">
        <title>Maribacter spp. originated from different algae showed divergent polysaccharides utilization ability.</title>
        <authorList>
            <person name="Wang H."/>
            <person name="Wu Y."/>
        </authorList>
    </citation>
    <scope>NUCLEOTIDE SEQUENCE [LARGE SCALE GENOMIC DNA]</scope>
    <source>
        <strain evidence="17 18">PR1</strain>
    </source>
</reference>
<evidence type="ECO:0000256" key="2">
    <source>
        <dbReference type="ARBA" id="ARBA00004651"/>
    </source>
</evidence>
<evidence type="ECO:0000256" key="4">
    <source>
        <dbReference type="ARBA" id="ARBA00022475"/>
    </source>
</evidence>
<evidence type="ECO:0000256" key="13">
    <source>
        <dbReference type="PROSITE-ProRule" id="PRU00169"/>
    </source>
</evidence>
<dbReference type="PANTHER" id="PTHR45339">
    <property type="entry name" value="HYBRID SIGNAL TRANSDUCTION HISTIDINE KINASE J"/>
    <property type="match status" value="1"/>
</dbReference>
<dbReference type="Gene3D" id="3.30.565.10">
    <property type="entry name" value="Histidine kinase-like ATPase, C-terminal domain"/>
    <property type="match status" value="1"/>
</dbReference>
<evidence type="ECO:0000313" key="17">
    <source>
        <dbReference type="EMBL" id="MEE1975926.1"/>
    </source>
</evidence>
<dbReference type="InterPro" id="IPR005467">
    <property type="entry name" value="His_kinase_dom"/>
</dbReference>
<dbReference type="SMART" id="SM00388">
    <property type="entry name" value="HisKA"/>
    <property type="match status" value="1"/>
</dbReference>
<dbReference type="InterPro" id="IPR036641">
    <property type="entry name" value="HPT_dom_sf"/>
</dbReference>
<dbReference type="Gene3D" id="1.20.120.160">
    <property type="entry name" value="HPT domain"/>
    <property type="match status" value="1"/>
</dbReference>
<proteinExistence type="predicted"/>
<keyword evidence="8 17" id="KW-0067">ATP-binding</keyword>
<evidence type="ECO:0000256" key="5">
    <source>
        <dbReference type="ARBA" id="ARBA00022553"/>
    </source>
</evidence>
<dbReference type="PROSITE" id="PS50110">
    <property type="entry name" value="RESPONSE_REGULATORY"/>
    <property type="match status" value="1"/>
</dbReference>
<evidence type="ECO:0000256" key="9">
    <source>
        <dbReference type="ARBA" id="ARBA00022989"/>
    </source>
</evidence>
<dbReference type="CDD" id="cd00082">
    <property type="entry name" value="HisKA"/>
    <property type="match status" value="1"/>
</dbReference>
<evidence type="ECO:0000256" key="7">
    <source>
        <dbReference type="ARBA" id="ARBA00022741"/>
    </source>
</evidence>
<dbReference type="SUPFAM" id="SSF47384">
    <property type="entry name" value="Homodimeric domain of signal transducing histidine kinase"/>
    <property type="match status" value="1"/>
</dbReference>
<dbReference type="InterPro" id="IPR011006">
    <property type="entry name" value="CheY-like_superfamily"/>
</dbReference>
<dbReference type="Gene3D" id="3.40.50.2300">
    <property type="match status" value="1"/>
</dbReference>